<reference evidence="2" key="1">
    <citation type="submission" date="2016-06" db="EMBL/GenBank/DDBJ databases">
        <title>Parallel loss of symbiosis genes in relatives of nitrogen-fixing non-legume Parasponia.</title>
        <authorList>
            <person name="Van Velzen R."/>
            <person name="Holmer R."/>
            <person name="Bu F."/>
            <person name="Rutten L."/>
            <person name="Van Zeijl A."/>
            <person name="Liu W."/>
            <person name="Santuari L."/>
            <person name="Cao Q."/>
            <person name="Sharma T."/>
            <person name="Shen D."/>
            <person name="Roswanjaya Y."/>
            <person name="Wardhani T."/>
            <person name="Kalhor M.S."/>
            <person name="Jansen J."/>
            <person name="Van den Hoogen J."/>
            <person name="Gungor B."/>
            <person name="Hartog M."/>
            <person name="Hontelez J."/>
            <person name="Verver J."/>
            <person name="Yang W.-C."/>
            <person name="Schijlen E."/>
            <person name="Repin R."/>
            <person name="Schilthuizen M."/>
            <person name="Schranz E."/>
            <person name="Heidstra R."/>
            <person name="Miyata K."/>
            <person name="Fedorova E."/>
            <person name="Kohlen W."/>
            <person name="Bisseling T."/>
            <person name="Smit S."/>
            <person name="Geurts R."/>
        </authorList>
    </citation>
    <scope>NUCLEOTIDE SEQUENCE [LARGE SCALE GENOMIC DNA]</scope>
    <source>
        <strain evidence="2">cv. WU1-14</strain>
    </source>
</reference>
<dbReference type="AlphaFoldDB" id="A0A2P5ADN5"/>
<name>A0A2P5ADN5_PARAD</name>
<sequence length="53" mass="6295">FNFPLGNVFFMYDLTRMMTHTLSDYESSMKKHFGFYNSNDDIKAVKKKPTGMY</sequence>
<comment type="caution">
    <text evidence="1">The sequence shown here is derived from an EMBL/GenBank/DDBJ whole genome shotgun (WGS) entry which is preliminary data.</text>
</comment>
<feature type="non-terminal residue" evidence="1">
    <location>
        <position position="1"/>
    </location>
</feature>
<dbReference type="OrthoDB" id="1860344at2759"/>
<gene>
    <name evidence="1" type="ORF">PanWU01x14_342650</name>
</gene>
<organism evidence="1 2">
    <name type="scientific">Parasponia andersonii</name>
    <name type="common">Sponia andersonii</name>
    <dbReference type="NCBI Taxonomy" id="3476"/>
    <lineage>
        <taxon>Eukaryota</taxon>
        <taxon>Viridiplantae</taxon>
        <taxon>Streptophyta</taxon>
        <taxon>Embryophyta</taxon>
        <taxon>Tracheophyta</taxon>
        <taxon>Spermatophyta</taxon>
        <taxon>Magnoliopsida</taxon>
        <taxon>eudicotyledons</taxon>
        <taxon>Gunneridae</taxon>
        <taxon>Pentapetalae</taxon>
        <taxon>rosids</taxon>
        <taxon>fabids</taxon>
        <taxon>Rosales</taxon>
        <taxon>Cannabaceae</taxon>
        <taxon>Parasponia</taxon>
    </lineage>
</organism>
<keyword evidence="2" id="KW-1185">Reference proteome</keyword>
<evidence type="ECO:0000313" key="2">
    <source>
        <dbReference type="Proteomes" id="UP000237105"/>
    </source>
</evidence>
<dbReference type="EMBL" id="JXTB01000649">
    <property type="protein sequence ID" value="PON34643.1"/>
    <property type="molecule type" value="Genomic_DNA"/>
</dbReference>
<dbReference type="Proteomes" id="UP000237105">
    <property type="component" value="Unassembled WGS sequence"/>
</dbReference>
<accession>A0A2P5ADN5</accession>
<evidence type="ECO:0000313" key="1">
    <source>
        <dbReference type="EMBL" id="PON34643.1"/>
    </source>
</evidence>
<proteinExistence type="predicted"/>
<protein>
    <submittedName>
        <fullName evidence="1">Uncharacterized protein</fullName>
    </submittedName>
</protein>